<dbReference type="SUPFAM" id="SSF56672">
    <property type="entry name" value="DNA/RNA polymerases"/>
    <property type="match status" value="1"/>
</dbReference>
<dbReference type="InterPro" id="IPR036397">
    <property type="entry name" value="RNaseH_sf"/>
</dbReference>
<dbReference type="Gene3D" id="3.30.420.10">
    <property type="entry name" value="Ribonuclease H-like superfamily/Ribonuclease H"/>
    <property type="match status" value="1"/>
</dbReference>
<dbReference type="InterPro" id="IPR012337">
    <property type="entry name" value="RNaseH-like_sf"/>
</dbReference>
<evidence type="ECO:0000256" key="5">
    <source>
        <dbReference type="ARBA" id="ARBA00022884"/>
    </source>
</evidence>
<dbReference type="GO" id="GO:0004523">
    <property type="term" value="F:RNA-DNA hybrid ribonuclease activity"/>
    <property type="evidence" value="ECO:0007669"/>
    <property type="project" value="UniProtKB-EC"/>
</dbReference>
<name>A0A642UVT2_DIURU</name>
<evidence type="ECO:0000256" key="9">
    <source>
        <dbReference type="SAM" id="MobiDB-lite"/>
    </source>
</evidence>
<dbReference type="Proteomes" id="UP000449547">
    <property type="component" value="Unassembled WGS sequence"/>
</dbReference>
<dbReference type="PANTHER" id="PTHR11439:SF483">
    <property type="entry name" value="PEPTIDE SYNTHASE GLIP-LIKE, PUTATIVE (AFU_ORTHOLOGUE AFUA_3G12920)-RELATED"/>
    <property type="match status" value="1"/>
</dbReference>
<comment type="function">
    <text evidence="8">Integrase (IN) targets the VLP to the nucleus, where a subparticle preintegration complex (PIC) containing at least integrase and the newly synthesized dsDNA copy of the retrotransposon must transit the nuclear membrane. Once in the nucleus, integrase performs the integration of the dsDNA into the host genome.</text>
</comment>
<reference evidence="11 12" key="1">
    <citation type="submission" date="2019-07" db="EMBL/GenBank/DDBJ databases">
        <title>Genome assembly of two rare yeast pathogens: Diutina rugosa and Trichomonascus ciferrii.</title>
        <authorList>
            <person name="Mixao V."/>
            <person name="Saus E."/>
            <person name="Hansen A."/>
            <person name="Lass-Flor C."/>
            <person name="Gabaldon T."/>
        </authorList>
    </citation>
    <scope>NUCLEOTIDE SEQUENCE [LARGE SCALE GENOMIC DNA]</scope>
    <source>
        <strain evidence="11 12">CBS 613</strain>
    </source>
</reference>
<dbReference type="VEuPathDB" id="FungiDB:DIURU_001052"/>
<accession>A0A642UVT2</accession>
<dbReference type="GeneID" id="54779705"/>
<keyword evidence="6" id="KW-0539">Nucleus</keyword>
<dbReference type="OMA" id="HISHEDY"/>
<dbReference type="GO" id="GO:0005634">
    <property type="term" value="C:nucleus"/>
    <property type="evidence" value="ECO:0007669"/>
    <property type="project" value="UniProtKB-SubCell"/>
</dbReference>
<feature type="region of interest" description="Disordered" evidence="9">
    <location>
        <begin position="804"/>
        <end position="1039"/>
    </location>
</feature>
<keyword evidence="5" id="KW-0694">RNA-binding</keyword>
<feature type="non-terminal residue" evidence="11">
    <location>
        <position position="1494"/>
    </location>
</feature>
<comment type="catalytic activity">
    <reaction evidence="1">
        <text>Endonucleolytic cleavage to 5'-phosphomonoester.</text>
        <dbReference type="EC" id="3.1.26.4"/>
    </reaction>
</comment>
<feature type="compositionally biased region" description="Low complexity" evidence="9">
    <location>
        <begin position="870"/>
        <end position="888"/>
    </location>
</feature>
<evidence type="ECO:0000256" key="6">
    <source>
        <dbReference type="ARBA" id="ARBA00023242"/>
    </source>
</evidence>
<evidence type="ECO:0000259" key="10">
    <source>
        <dbReference type="PROSITE" id="PS50994"/>
    </source>
</evidence>
<keyword evidence="12" id="KW-1185">Reference proteome</keyword>
<dbReference type="InterPro" id="IPR013103">
    <property type="entry name" value="RVT_2"/>
</dbReference>
<gene>
    <name evidence="11" type="ORF">DIURU_001052</name>
</gene>
<dbReference type="InterPro" id="IPR001584">
    <property type="entry name" value="Integrase_cat-core"/>
</dbReference>
<feature type="compositionally biased region" description="Polar residues" evidence="9">
    <location>
        <begin position="889"/>
        <end position="904"/>
    </location>
</feature>
<evidence type="ECO:0000256" key="3">
    <source>
        <dbReference type="ARBA" id="ARBA00004496"/>
    </source>
</evidence>
<comment type="caution">
    <text evidence="11">The sequence shown here is derived from an EMBL/GenBank/DDBJ whole genome shotgun (WGS) entry which is preliminary data.</text>
</comment>
<evidence type="ECO:0000256" key="4">
    <source>
        <dbReference type="ARBA" id="ARBA00022490"/>
    </source>
</evidence>
<evidence type="ECO:0000313" key="11">
    <source>
        <dbReference type="EMBL" id="KAA8906314.1"/>
    </source>
</evidence>
<dbReference type="EMBL" id="SWFT01000035">
    <property type="protein sequence ID" value="KAA8906314.1"/>
    <property type="molecule type" value="Genomic_DNA"/>
</dbReference>
<dbReference type="SUPFAM" id="SSF53098">
    <property type="entry name" value="Ribonuclease H-like"/>
    <property type="match status" value="1"/>
</dbReference>
<feature type="domain" description="Integrase catalytic" evidence="10">
    <location>
        <begin position="407"/>
        <end position="571"/>
    </location>
</feature>
<dbReference type="GO" id="GO:0005737">
    <property type="term" value="C:cytoplasm"/>
    <property type="evidence" value="ECO:0007669"/>
    <property type="project" value="UniProtKB-SubCell"/>
</dbReference>
<evidence type="ECO:0000256" key="7">
    <source>
        <dbReference type="ARBA" id="ARBA00025590"/>
    </source>
</evidence>
<dbReference type="InterPro" id="IPR043502">
    <property type="entry name" value="DNA/RNA_pol_sf"/>
</dbReference>
<comment type="subcellular location">
    <subcellularLocation>
        <location evidence="3">Cytoplasm</location>
    </subcellularLocation>
    <subcellularLocation>
        <location evidence="2">Nucleus</location>
    </subcellularLocation>
</comment>
<organism evidence="11 12">
    <name type="scientific">Diutina rugosa</name>
    <name type="common">Yeast</name>
    <name type="synonym">Candida rugosa</name>
    <dbReference type="NCBI Taxonomy" id="5481"/>
    <lineage>
        <taxon>Eukaryota</taxon>
        <taxon>Fungi</taxon>
        <taxon>Dikarya</taxon>
        <taxon>Ascomycota</taxon>
        <taxon>Saccharomycotina</taxon>
        <taxon>Pichiomycetes</taxon>
        <taxon>Debaryomycetaceae</taxon>
        <taxon>Diutina</taxon>
    </lineage>
</organism>
<dbReference type="CDD" id="cd09272">
    <property type="entry name" value="RNase_HI_RT_Ty1"/>
    <property type="match status" value="1"/>
</dbReference>
<feature type="compositionally biased region" description="Acidic residues" evidence="9">
    <location>
        <begin position="765"/>
        <end position="775"/>
    </location>
</feature>
<feature type="compositionally biased region" description="Acidic residues" evidence="9">
    <location>
        <begin position="694"/>
        <end position="703"/>
    </location>
</feature>
<dbReference type="GO" id="GO:0003723">
    <property type="term" value="F:RNA binding"/>
    <property type="evidence" value="ECO:0007669"/>
    <property type="project" value="UniProtKB-KW"/>
</dbReference>
<feature type="compositionally biased region" description="Low complexity" evidence="9">
    <location>
        <begin position="905"/>
        <end position="916"/>
    </location>
</feature>
<keyword evidence="4" id="KW-0963">Cytoplasm</keyword>
<dbReference type="OrthoDB" id="4075035at2759"/>
<comment type="function">
    <text evidence="7">Reverse transcriptase/ribonuclease H (RT) is a multifunctional enzyme that catalyzes the conversion of the retro-elements RNA genome into dsDNA within the VLP. The enzyme displays a DNA polymerase activity that can copy either DNA or RNA templates, and a ribonuclease H (RNase H) activity that cleaves the RNA strand of RNA-DNA heteroduplexes during plus-strand synthesis and hydrolyzes RNA primers. The conversion leads to a linear dsDNA copy of the retrotransposon that includes long terminal repeats (LTRs) at both ends.</text>
</comment>
<evidence type="ECO:0000313" key="12">
    <source>
        <dbReference type="Proteomes" id="UP000449547"/>
    </source>
</evidence>
<sequence length="1494" mass="164812">MSPISILCEDSKLKKGAANFESWKKGIYQHISGKYGTKVHDWTLVLFGDTAYSFGRHAEETEEGHEELINAFNTAIMHVFRHYVTVPDIVNKMPTLNAEGVAALIIKDFGRNDIVSLMKKYVAHRENYEDFTARFALYPLEIGQLVERLSPEERHAFNGFFVVQPLSLQKAYIEGLTEYHSPTQIDVDRMVAWFERRKAAVNKVQENKGKSKKKNGGASAAKEDAKESQSTSSVPSERKSTYHSVSKSPSKPFAVDTGTRKHVISDTHLLTNVRSHNVTLQSFTGAPIKVTKVGDLVTNLGITLKDARACPSAKFNLISPLQLVRDKIPFKIVNNKVFINKKFVCYLEDMCDVNNLVGQTVEDNSSSTDPITLHNRMGHPADAISQNCVTCGVAKITSRKPKQGKHPAKAPGERLSVDLAHQSADSPQGYRWAMVIHDDFTGHNTSVILSEKAQAANELIQQIKYIERQYGYRIRRLRVDNGKEFDNKTLQEYCKTEGIRLQPTSAHASFQNGAAERAIRTIREKETALRHMSGVPAYMWPYSWRMATLLVNLTKLKNQSKSPWERFRTGETPPKVWTFGCQAVGDVPKGHPNYKGLSAHGAEGVYLGPDMTRRADFVWTCHDGNVVVTPTIKVYERSFPLKTNPDYVKFASPRRGAPQIGISPMPIQIWTSASASIEDSQSTALTSAPSSPDFQDDTSMDSESDVRSHNSSTHPHDVITVSSSSGSSSSSRAPSQPSPGTHPVLLQTLGVPPESPVSASSTQPSDDESVDDIALDPDYQAGSSESATEVSLADVRYDLRELTDDEYVQPDATSESAAEWFSAAGKSEAGESEAGEPEVGESETGKSEAGEPTISRTSEVSASDGPAEVHPTPASTHSSGSASSSRSSPQNPLGTDTTTQVAPDTSQSATSSASQQPLTPAPLRPSDSVLGKRTRNEITPSPPRPTSDVKRPRDGDSDGSDSDVVHISTKPIEVVSVDSPSSSDSDSKRADPDYEDSVNLVKPASPRGEGDKSKGTKQPKPWSPTDPKKHDPKHPTIAQAWNGPQKEQWKAAIGMDGGELGSLIKLNAIKPVYEVPKGKKVLPTTMLLGKKEIEKFKARLVALGNLQKMGVDFDETYSSVISYMSVRFLTAGVDFDETYSSVISYMSVRFLTAMAASQNMHVHHMDVSTAFLNADIDREIYIRLPDAITDEMLEELGFPYKTRIFLLQKSLYGLRQAPLMWNLEVIATLTNLGFKQNNAEDGLFHTTYNGHRVELGLYVDDILICCEDMDTLNYFKKRLMTVYEMKDLGPVRKFLSMNFKVDEEGIHISHEDYIDRIVSEEGLDDANPSKVPMSPGFQLEGIDSPLLDETGIVQYQSRMGKIQYATNSVRYDLAFATGVLSRHNHNPTQAHLEASKRVLQYLKGSKNFSLTYRWGAPLQLEAYADASYNCYPSKGKSIGGYLINLKGNSPIAWQSKRQPLVATSTCYAEYVALYHVGHMIEYMNYIVKGAGFQS</sequence>
<feature type="region of interest" description="Disordered" evidence="9">
    <location>
        <begin position="680"/>
        <end position="792"/>
    </location>
</feature>
<dbReference type="PANTHER" id="PTHR11439">
    <property type="entry name" value="GAG-POL-RELATED RETROTRANSPOSON"/>
    <property type="match status" value="1"/>
</dbReference>
<feature type="compositionally biased region" description="Polar residues" evidence="9">
    <location>
        <begin position="680"/>
        <end position="693"/>
    </location>
</feature>
<evidence type="ECO:0000256" key="1">
    <source>
        <dbReference type="ARBA" id="ARBA00000077"/>
    </source>
</evidence>
<dbReference type="PROSITE" id="PS50994">
    <property type="entry name" value="INTEGRASE"/>
    <property type="match status" value="1"/>
</dbReference>
<feature type="compositionally biased region" description="Basic and acidic residues" evidence="9">
    <location>
        <begin position="947"/>
        <end position="956"/>
    </location>
</feature>
<dbReference type="Pfam" id="PF07727">
    <property type="entry name" value="RVT_2"/>
    <property type="match status" value="1"/>
</dbReference>
<feature type="region of interest" description="Disordered" evidence="9">
    <location>
        <begin position="204"/>
        <end position="257"/>
    </location>
</feature>
<protein>
    <recommendedName>
        <fullName evidence="10">Integrase catalytic domain-containing protein</fullName>
    </recommendedName>
</protein>
<feature type="compositionally biased region" description="Low complexity" evidence="9">
    <location>
        <begin position="974"/>
        <end position="984"/>
    </location>
</feature>
<dbReference type="GO" id="GO:0015074">
    <property type="term" value="P:DNA integration"/>
    <property type="evidence" value="ECO:0007669"/>
    <property type="project" value="InterPro"/>
</dbReference>
<evidence type="ECO:0000256" key="8">
    <source>
        <dbReference type="ARBA" id="ARBA00025615"/>
    </source>
</evidence>
<feature type="compositionally biased region" description="Low complexity" evidence="9">
    <location>
        <begin position="722"/>
        <end position="739"/>
    </location>
</feature>
<dbReference type="RefSeq" id="XP_034014075.1">
    <property type="nucleotide sequence ID" value="XM_034153554.1"/>
</dbReference>
<feature type="compositionally biased region" description="Acidic residues" evidence="9">
    <location>
        <begin position="830"/>
        <end position="841"/>
    </location>
</feature>
<proteinExistence type="predicted"/>
<evidence type="ECO:0000256" key="2">
    <source>
        <dbReference type="ARBA" id="ARBA00004123"/>
    </source>
</evidence>